<evidence type="ECO:0008006" key="3">
    <source>
        <dbReference type="Google" id="ProtNLM"/>
    </source>
</evidence>
<dbReference type="EMBL" id="AP024702">
    <property type="protein sequence ID" value="BCX49723.1"/>
    <property type="molecule type" value="Genomic_DNA"/>
</dbReference>
<name>A0ABM7RQU3_9BACT</name>
<proteinExistence type="predicted"/>
<dbReference type="RefSeq" id="WP_338686439.1">
    <property type="nucleotide sequence ID" value="NZ_AP024702.1"/>
</dbReference>
<protein>
    <recommendedName>
        <fullName evidence="3">Cytochrome c domain-containing protein</fullName>
    </recommendedName>
</protein>
<reference evidence="1 2" key="1">
    <citation type="submission" date="2021-06" db="EMBL/GenBank/DDBJ databases">
        <title>Complete genome of Haloferula helveola possessing various polysaccharide degrading enzymes.</title>
        <authorList>
            <person name="Takami H."/>
            <person name="Huang C."/>
            <person name="Hamasaki K."/>
        </authorList>
    </citation>
    <scope>NUCLEOTIDE SEQUENCE [LARGE SCALE GENOMIC DNA]</scope>
    <source>
        <strain evidence="1 2">CN-1</strain>
    </source>
</reference>
<organism evidence="1 2">
    <name type="scientific">Haloferula helveola</name>
    <dbReference type="NCBI Taxonomy" id="490095"/>
    <lineage>
        <taxon>Bacteria</taxon>
        <taxon>Pseudomonadati</taxon>
        <taxon>Verrucomicrobiota</taxon>
        <taxon>Verrucomicrobiia</taxon>
        <taxon>Verrucomicrobiales</taxon>
        <taxon>Verrucomicrobiaceae</taxon>
        <taxon>Haloferula</taxon>
    </lineage>
</organism>
<evidence type="ECO:0000313" key="2">
    <source>
        <dbReference type="Proteomes" id="UP001374893"/>
    </source>
</evidence>
<gene>
    <name evidence="1" type="ORF">HAHE_36310</name>
</gene>
<evidence type="ECO:0000313" key="1">
    <source>
        <dbReference type="EMBL" id="BCX49723.1"/>
    </source>
</evidence>
<keyword evidence="2" id="KW-1185">Reference proteome</keyword>
<accession>A0ABM7RQU3</accession>
<sequence>MESARFGPLNPGVRMFLPWLCGAGLAAGQQVDLWDLPPMRYSETEPTDAVAALARGLERGEIQAEGATGLEKLRFVLKVLNVPESSQTLVFSKTSKQISRIHPGNPRALYFSEEAYVGYVPGGAIEVIAQDPVLGPVFYLVEAGGPTGLVFDRDTSDCFSCHGTTRTENVPGMLIRSVFPDRDGRPLLSLGSVTVTHETPIEERWGGYYVTGSSDHPHFGNSFFEEGGPTEPSSEDVDDLSERIDVAKYPRGTSDIVALAVLEHQVNLHNLMTAARVRYGRARYLSQAIDPSSNPDEGQAGRIADTMASKIVDALLFRNEADLGDGIEGDDAFQRDYGARFPRTESGESLADFKLYRRLFKNRCSCMIYSQAFRGMPATVSERTLARLRGALSDGDDSIAPHLSGSEKQRIREILDETFPDWKEKG</sequence>
<dbReference type="Proteomes" id="UP001374893">
    <property type="component" value="Chromosome"/>
</dbReference>